<dbReference type="GO" id="GO:0003677">
    <property type="term" value="F:DNA binding"/>
    <property type="evidence" value="ECO:0007669"/>
    <property type="project" value="UniProtKB-UniRule"/>
</dbReference>
<evidence type="ECO:0000313" key="5">
    <source>
        <dbReference type="Proteomes" id="UP000886724"/>
    </source>
</evidence>
<dbReference type="AlphaFoldDB" id="A0A9D1XLP4"/>
<sequence length="193" mass="22614">MVNKSSNNRSVRKTKKILTNNLITLLKKKPINQISVKELTDLCDLNRGTFYLHYKDIYDMIECLENEIIEDLHKILNDCKLNRPLDLLDPLFSYIYENRDLTMVLIGEHGDISFSSKLIEIVKIYCFDTWKKEFKINDDEIYEIYFKFITSGFLGVCDMWHNSSFNIQPHKLAILVDEIISSGILNKNNSIHS</sequence>
<proteinExistence type="predicted"/>
<comment type="caution">
    <text evidence="4">The sequence shown here is derived from an EMBL/GenBank/DDBJ whole genome shotgun (WGS) entry which is preliminary data.</text>
</comment>
<organism evidence="4 5">
    <name type="scientific">Candidatus Erysipelatoclostridium merdavium</name>
    <dbReference type="NCBI Taxonomy" id="2838566"/>
    <lineage>
        <taxon>Bacteria</taxon>
        <taxon>Bacillati</taxon>
        <taxon>Bacillota</taxon>
        <taxon>Erysipelotrichia</taxon>
        <taxon>Erysipelotrichales</taxon>
        <taxon>Erysipelotrichales incertae sedis</taxon>
    </lineage>
</organism>
<feature type="DNA-binding region" description="H-T-H motif" evidence="2">
    <location>
        <begin position="35"/>
        <end position="54"/>
    </location>
</feature>
<gene>
    <name evidence="4" type="ORF">H9980_05250</name>
</gene>
<dbReference type="PANTHER" id="PTHR43479:SF7">
    <property type="entry name" value="TETR-FAMILY TRANSCRIPTIONAL REGULATOR"/>
    <property type="match status" value="1"/>
</dbReference>
<feature type="domain" description="HTH tetR-type" evidence="3">
    <location>
        <begin position="12"/>
        <end position="72"/>
    </location>
</feature>
<accession>A0A9D1XLP4</accession>
<dbReference type="InterPro" id="IPR001647">
    <property type="entry name" value="HTH_TetR"/>
</dbReference>
<dbReference type="InterPro" id="IPR050624">
    <property type="entry name" value="HTH-type_Tx_Regulator"/>
</dbReference>
<evidence type="ECO:0000313" key="4">
    <source>
        <dbReference type="EMBL" id="HIX81366.1"/>
    </source>
</evidence>
<evidence type="ECO:0000256" key="1">
    <source>
        <dbReference type="ARBA" id="ARBA00023125"/>
    </source>
</evidence>
<dbReference type="InterPro" id="IPR009057">
    <property type="entry name" value="Homeodomain-like_sf"/>
</dbReference>
<dbReference type="EMBL" id="DXET01000113">
    <property type="protein sequence ID" value="HIX81366.1"/>
    <property type="molecule type" value="Genomic_DNA"/>
</dbReference>
<name>A0A9D1XLP4_9FIRM</name>
<dbReference type="PANTHER" id="PTHR43479">
    <property type="entry name" value="ACREF/ENVCD OPERON REPRESSOR-RELATED"/>
    <property type="match status" value="1"/>
</dbReference>
<reference evidence="4" key="2">
    <citation type="submission" date="2021-04" db="EMBL/GenBank/DDBJ databases">
        <authorList>
            <person name="Gilroy R."/>
        </authorList>
    </citation>
    <scope>NUCLEOTIDE SEQUENCE</scope>
    <source>
        <strain evidence="4">ChiGjej1B1-14440</strain>
    </source>
</reference>
<dbReference type="Proteomes" id="UP000886724">
    <property type="component" value="Unassembled WGS sequence"/>
</dbReference>
<evidence type="ECO:0000256" key="2">
    <source>
        <dbReference type="PROSITE-ProRule" id="PRU00335"/>
    </source>
</evidence>
<reference evidence="4" key="1">
    <citation type="journal article" date="2021" name="PeerJ">
        <title>Extensive microbial diversity within the chicken gut microbiome revealed by metagenomics and culture.</title>
        <authorList>
            <person name="Gilroy R."/>
            <person name="Ravi A."/>
            <person name="Getino M."/>
            <person name="Pursley I."/>
            <person name="Horton D.L."/>
            <person name="Alikhan N.F."/>
            <person name="Baker D."/>
            <person name="Gharbi K."/>
            <person name="Hall N."/>
            <person name="Watson M."/>
            <person name="Adriaenssens E.M."/>
            <person name="Foster-Nyarko E."/>
            <person name="Jarju S."/>
            <person name="Secka A."/>
            <person name="Antonio M."/>
            <person name="Oren A."/>
            <person name="Chaudhuri R.R."/>
            <person name="La Ragione R."/>
            <person name="Hildebrand F."/>
            <person name="Pallen M.J."/>
        </authorList>
    </citation>
    <scope>NUCLEOTIDE SEQUENCE</scope>
    <source>
        <strain evidence="4">ChiGjej1B1-14440</strain>
    </source>
</reference>
<dbReference type="Gene3D" id="1.10.357.10">
    <property type="entry name" value="Tetracycline Repressor, domain 2"/>
    <property type="match status" value="1"/>
</dbReference>
<evidence type="ECO:0000259" key="3">
    <source>
        <dbReference type="PROSITE" id="PS50977"/>
    </source>
</evidence>
<protein>
    <submittedName>
        <fullName evidence="4">TetR/AcrR family transcriptional regulator</fullName>
    </submittedName>
</protein>
<dbReference type="SUPFAM" id="SSF46689">
    <property type="entry name" value="Homeodomain-like"/>
    <property type="match status" value="1"/>
</dbReference>
<dbReference type="PROSITE" id="PS50977">
    <property type="entry name" value="HTH_TETR_2"/>
    <property type="match status" value="1"/>
</dbReference>
<dbReference type="InterPro" id="IPR039532">
    <property type="entry name" value="TetR_C_Firmicutes"/>
</dbReference>
<dbReference type="Pfam" id="PF14278">
    <property type="entry name" value="TetR_C_8"/>
    <property type="match status" value="1"/>
</dbReference>
<keyword evidence="1 2" id="KW-0238">DNA-binding</keyword>